<proteinExistence type="predicted"/>
<accession>A0A1J5PI06</accession>
<sequence length="270" mass="29358">MVDGAIIVPVNGQRHSLGGGPARDAIKLLLVGITRSIVVIHAPGDAFADAVEAQQIVAGAHRQEPRVSLKILEFLSGTWRKNAVDDAYRQCLLTPQPEQRRVIFRCKVVPAGVDHSGEPEPVQFPQETTRAIDSLFQLGLWQARIQRGNGRTCPDDPAGSHAIGVALEFCGGRQIFLGFDAKHLAAHGVDQHRAVEELDVYWMSARHGRNLGLRRPPGFGKLAWRPPPGHDQPRTGLGLNGGRPETIECLDSACRSVPAHLIRMMEAGAN</sequence>
<comment type="caution">
    <text evidence="1">The sequence shown here is derived from an EMBL/GenBank/DDBJ whole genome shotgun (WGS) entry which is preliminary data.</text>
</comment>
<reference evidence="1" key="1">
    <citation type="submission" date="2016-10" db="EMBL/GenBank/DDBJ databases">
        <title>Sequence of Gallionella enrichment culture.</title>
        <authorList>
            <person name="Poehlein A."/>
            <person name="Muehling M."/>
            <person name="Daniel R."/>
        </authorList>
    </citation>
    <scope>NUCLEOTIDE SEQUENCE</scope>
</reference>
<organism evidence="1">
    <name type="scientific">mine drainage metagenome</name>
    <dbReference type="NCBI Taxonomy" id="410659"/>
    <lineage>
        <taxon>unclassified sequences</taxon>
        <taxon>metagenomes</taxon>
        <taxon>ecological metagenomes</taxon>
    </lineage>
</organism>
<protein>
    <submittedName>
        <fullName evidence="1">Uncharacterized protein</fullName>
    </submittedName>
</protein>
<name>A0A1J5PI06_9ZZZZ</name>
<dbReference type="EMBL" id="MLJW01003821">
    <property type="protein sequence ID" value="OIQ71233.1"/>
    <property type="molecule type" value="Genomic_DNA"/>
</dbReference>
<evidence type="ECO:0000313" key="1">
    <source>
        <dbReference type="EMBL" id="OIQ71233.1"/>
    </source>
</evidence>
<dbReference type="AlphaFoldDB" id="A0A1J5PI06"/>
<gene>
    <name evidence="1" type="ORF">GALL_471520</name>
</gene>